<feature type="transmembrane region" description="Helical" evidence="1">
    <location>
        <begin position="274"/>
        <end position="298"/>
    </location>
</feature>
<feature type="transmembrane region" description="Helical" evidence="1">
    <location>
        <begin position="54"/>
        <end position="75"/>
    </location>
</feature>
<reference evidence="2" key="1">
    <citation type="submission" date="2019-06" db="EMBL/GenBank/DDBJ databases">
        <authorList>
            <person name="Zheng W."/>
        </authorList>
    </citation>
    <scope>NUCLEOTIDE SEQUENCE</scope>
    <source>
        <strain evidence="2">QDHG01</strain>
    </source>
</reference>
<keyword evidence="1" id="KW-0812">Transmembrane</keyword>
<feature type="transmembrane region" description="Helical" evidence="1">
    <location>
        <begin position="304"/>
        <end position="322"/>
    </location>
</feature>
<feature type="transmembrane region" description="Helical" evidence="1">
    <location>
        <begin position="12"/>
        <end position="33"/>
    </location>
</feature>
<gene>
    <name evidence="2" type="ORF">FGO68_gene3578</name>
</gene>
<feature type="transmembrane region" description="Helical" evidence="1">
    <location>
        <begin position="243"/>
        <end position="262"/>
    </location>
</feature>
<evidence type="ECO:0000313" key="3">
    <source>
        <dbReference type="Proteomes" id="UP000785679"/>
    </source>
</evidence>
<protein>
    <recommendedName>
        <fullName evidence="4">Transmembrane protein</fullName>
    </recommendedName>
</protein>
<dbReference type="OrthoDB" id="325731at2759"/>
<proteinExistence type="predicted"/>
<accession>A0A8J8T695</accession>
<organism evidence="2 3">
    <name type="scientific">Halteria grandinella</name>
    <dbReference type="NCBI Taxonomy" id="5974"/>
    <lineage>
        <taxon>Eukaryota</taxon>
        <taxon>Sar</taxon>
        <taxon>Alveolata</taxon>
        <taxon>Ciliophora</taxon>
        <taxon>Intramacronucleata</taxon>
        <taxon>Spirotrichea</taxon>
        <taxon>Stichotrichia</taxon>
        <taxon>Sporadotrichida</taxon>
        <taxon>Halteriidae</taxon>
        <taxon>Halteria</taxon>
    </lineage>
</organism>
<feature type="transmembrane region" description="Helical" evidence="1">
    <location>
        <begin position="142"/>
        <end position="163"/>
    </location>
</feature>
<comment type="caution">
    <text evidence="2">The sequence shown here is derived from an EMBL/GenBank/DDBJ whole genome shotgun (WGS) entry which is preliminary data.</text>
</comment>
<evidence type="ECO:0000313" key="2">
    <source>
        <dbReference type="EMBL" id="TNV82893.1"/>
    </source>
</evidence>
<sequence length="659" mass="76557">MKLLDPFSGYRIAQGNIPLHIGYIVTFIYVMIVERTPDIKSEVGEDIYPYFHRIRLMLFFIHLVVLMIGATSMILKRWDSLPCRGKVKVKRPADSNLIARMLEWPQIMVYQGTIIYLQTMYYTTTGPNEHYLFNLMPRTRKLFLIEIFTFYGMLLSSSLVILISNFKSLRSPVIYKAINGEIVFYSFENLKIYQIKREESDFIHFHEESYNQIVLSLTQLIVMLICIPMEKHDLWKCHNPLTLPLYVTLAFHACIIAALGLTQFFKLSDKQIKLVFNCLVKIPLMVAAVSIAISFGNLIDSCEVGLKLLIISDWTSILVRILRFKSQNKKLLENYEKLEKQDNQRIRRKTIHQEEESRKFDFYNIQADDQNECDIAKDDQAKDGFIEGMLNDYSNDPEFYSQTSILDEMDRLAQVQKEHENQLNLGQDFYAITFVSLVKENQVEYKISRDQVEQNFINCMFIFGFQVLLVAMVAKDLFFGEKLPFVISDLYVNGARFICAILLHLQLLPEFQACLQMLKYLGNQENKFTHPRLALAVVLMQIIGTLFTEIINLALICSQESIMDVVLNFIALGSISQIDNYYADTLQSCPVKKVLEEPILIEKTDNNLVSQKKQCCSNRRFTMFFSAFFSAFNACFYYYFFPFVTAILTYIIGGMLQVL</sequence>
<feature type="transmembrane region" description="Helical" evidence="1">
    <location>
        <begin position="533"/>
        <end position="556"/>
    </location>
</feature>
<name>A0A8J8T695_HALGN</name>
<keyword evidence="3" id="KW-1185">Reference proteome</keyword>
<keyword evidence="1" id="KW-0472">Membrane</keyword>
<dbReference type="EMBL" id="RRYP01004399">
    <property type="protein sequence ID" value="TNV82893.1"/>
    <property type="molecule type" value="Genomic_DNA"/>
</dbReference>
<feature type="transmembrane region" description="Helical" evidence="1">
    <location>
        <begin position="456"/>
        <end position="474"/>
    </location>
</feature>
<evidence type="ECO:0000256" key="1">
    <source>
        <dbReference type="SAM" id="Phobius"/>
    </source>
</evidence>
<evidence type="ECO:0008006" key="4">
    <source>
        <dbReference type="Google" id="ProtNLM"/>
    </source>
</evidence>
<keyword evidence="1" id="KW-1133">Transmembrane helix</keyword>
<feature type="transmembrane region" description="Helical" evidence="1">
    <location>
        <begin position="636"/>
        <end position="656"/>
    </location>
</feature>
<dbReference type="AlphaFoldDB" id="A0A8J8T695"/>
<dbReference type="Proteomes" id="UP000785679">
    <property type="component" value="Unassembled WGS sequence"/>
</dbReference>